<keyword evidence="3" id="KW-1185">Reference proteome</keyword>
<feature type="compositionally biased region" description="Gly residues" evidence="1">
    <location>
        <begin position="340"/>
        <end position="360"/>
    </location>
</feature>
<proteinExistence type="predicted"/>
<dbReference type="AlphaFoldDB" id="A0AAD3DVF5"/>
<evidence type="ECO:0000313" key="2">
    <source>
        <dbReference type="EMBL" id="GFR48583.1"/>
    </source>
</evidence>
<feature type="compositionally biased region" description="Low complexity" evidence="1">
    <location>
        <begin position="307"/>
        <end position="316"/>
    </location>
</feature>
<reference evidence="2 3" key="1">
    <citation type="journal article" date="2021" name="Sci. Rep.">
        <title>Genome sequencing of the multicellular alga Astrephomene provides insights into convergent evolution of germ-soma differentiation.</title>
        <authorList>
            <person name="Yamashita S."/>
            <person name="Yamamoto K."/>
            <person name="Matsuzaki R."/>
            <person name="Suzuki S."/>
            <person name="Yamaguchi H."/>
            <person name="Hirooka S."/>
            <person name="Minakuchi Y."/>
            <person name="Miyagishima S."/>
            <person name="Kawachi M."/>
            <person name="Toyoda A."/>
            <person name="Nozaki H."/>
        </authorList>
    </citation>
    <scope>NUCLEOTIDE SEQUENCE [LARGE SCALE GENOMIC DNA]</scope>
    <source>
        <strain evidence="2 3">NIES-4017</strain>
    </source>
</reference>
<sequence length="360" mass="37250">MSDVEEEIQKLHNEISRFLDEEGGGDSGDEDVDVAPAARARPGSITPMGVRVDRGSGLLGAHGTTATLGEMDAVLSNIRAWKQKHEREMLEMRQRSEQALAEADTNPELPAKSAQSHTDDGAAGPLLRPGSGSASCPGKRAHGGAAAAPAAAAAAAAPEEPLQLLSPPAELGLEEEEDEDLRELLRERRERQQRILSAHRQPWHPQPQRQQQAGEQTQGQQDLRLRIGEGPEGLEGRGQGYGQGLSCVPSSAAAGEGGGSVKELSACLAPPPPASMLRGSSSLGRAPHPDPLPRSGAPPSAKRPSTAARKQAEAAATAALLRGQQLLAELEAELRELEEGGSGPAGAGAAVGRGGQAGLG</sequence>
<dbReference type="EMBL" id="BMAR01000024">
    <property type="protein sequence ID" value="GFR48583.1"/>
    <property type="molecule type" value="Genomic_DNA"/>
</dbReference>
<dbReference type="Proteomes" id="UP001054857">
    <property type="component" value="Unassembled WGS sequence"/>
</dbReference>
<evidence type="ECO:0000256" key="1">
    <source>
        <dbReference type="SAM" id="MobiDB-lite"/>
    </source>
</evidence>
<feature type="compositionally biased region" description="Low complexity" evidence="1">
    <location>
        <begin position="206"/>
        <end position="221"/>
    </location>
</feature>
<feature type="compositionally biased region" description="Gly residues" evidence="1">
    <location>
        <begin position="230"/>
        <end position="243"/>
    </location>
</feature>
<comment type="caution">
    <text evidence="2">The sequence shown here is derived from an EMBL/GenBank/DDBJ whole genome shotgun (WGS) entry which is preliminary data.</text>
</comment>
<feature type="region of interest" description="Disordered" evidence="1">
    <location>
        <begin position="335"/>
        <end position="360"/>
    </location>
</feature>
<feature type="region of interest" description="Disordered" evidence="1">
    <location>
        <begin position="89"/>
        <end position="316"/>
    </location>
</feature>
<feature type="compositionally biased region" description="Basic and acidic residues" evidence="1">
    <location>
        <begin position="182"/>
        <end position="193"/>
    </location>
</feature>
<name>A0AAD3DVF5_9CHLO</name>
<organism evidence="2 3">
    <name type="scientific">Astrephomene gubernaculifera</name>
    <dbReference type="NCBI Taxonomy" id="47775"/>
    <lineage>
        <taxon>Eukaryota</taxon>
        <taxon>Viridiplantae</taxon>
        <taxon>Chlorophyta</taxon>
        <taxon>core chlorophytes</taxon>
        <taxon>Chlorophyceae</taxon>
        <taxon>CS clade</taxon>
        <taxon>Chlamydomonadales</taxon>
        <taxon>Astrephomenaceae</taxon>
        <taxon>Astrephomene</taxon>
    </lineage>
</organism>
<protein>
    <submittedName>
        <fullName evidence="2">Uncharacterized protein</fullName>
    </submittedName>
</protein>
<gene>
    <name evidence="2" type="ORF">Agub_g10486</name>
</gene>
<accession>A0AAD3DVF5</accession>
<feature type="non-terminal residue" evidence="2">
    <location>
        <position position="360"/>
    </location>
</feature>
<feature type="compositionally biased region" description="Acidic residues" evidence="1">
    <location>
        <begin position="172"/>
        <end position="181"/>
    </location>
</feature>
<feature type="compositionally biased region" description="Acidic residues" evidence="1">
    <location>
        <begin position="21"/>
        <end position="33"/>
    </location>
</feature>
<feature type="compositionally biased region" description="Low complexity" evidence="1">
    <location>
        <begin position="145"/>
        <end position="171"/>
    </location>
</feature>
<evidence type="ECO:0000313" key="3">
    <source>
        <dbReference type="Proteomes" id="UP001054857"/>
    </source>
</evidence>
<feature type="region of interest" description="Disordered" evidence="1">
    <location>
        <begin position="17"/>
        <end position="51"/>
    </location>
</feature>